<organism evidence="2 3">
    <name type="scientific">Alligator mississippiensis</name>
    <name type="common">American alligator</name>
    <dbReference type="NCBI Taxonomy" id="8496"/>
    <lineage>
        <taxon>Eukaryota</taxon>
        <taxon>Metazoa</taxon>
        <taxon>Chordata</taxon>
        <taxon>Craniata</taxon>
        <taxon>Vertebrata</taxon>
        <taxon>Euteleostomi</taxon>
        <taxon>Archelosauria</taxon>
        <taxon>Archosauria</taxon>
        <taxon>Crocodylia</taxon>
        <taxon>Alligatoridae</taxon>
        <taxon>Alligatorinae</taxon>
        <taxon>Alligator</taxon>
    </lineage>
</organism>
<dbReference type="Proteomes" id="UP000050525">
    <property type="component" value="Unassembled WGS sequence"/>
</dbReference>
<feature type="region of interest" description="Disordered" evidence="1">
    <location>
        <begin position="70"/>
        <end position="89"/>
    </location>
</feature>
<accession>A0A151MNR9</accession>
<protein>
    <submittedName>
        <fullName evidence="2">Uncharacterized protein</fullName>
    </submittedName>
</protein>
<gene>
    <name evidence="2" type="ORF">Y1Q_0002009</name>
</gene>
<reference evidence="2 3" key="1">
    <citation type="journal article" date="2012" name="Genome Biol.">
        <title>Sequencing three crocodilian genomes to illuminate the evolution of archosaurs and amniotes.</title>
        <authorList>
            <person name="St John J.A."/>
            <person name="Braun E.L."/>
            <person name="Isberg S.R."/>
            <person name="Miles L.G."/>
            <person name="Chong A.Y."/>
            <person name="Gongora J."/>
            <person name="Dalzell P."/>
            <person name="Moran C."/>
            <person name="Bed'hom B."/>
            <person name="Abzhanov A."/>
            <person name="Burgess S.C."/>
            <person name="Cooksey A.M."/>
            <person name="Castoe T.A."/>
            <person name="Crawford N.G."/>
            <person name="Densmore L.D."/>
            <person name="Drew J.C."/>
            <person name="Edwards S.V."/>
            <person name="Faircloth B.C."/>
            <person name="Fujita M.K."/>
            <person name="Greenwold M.J."/>
            <person name="Hoffmann F.G."/>
            <person name="Howard J.M."/>
            <person name="Iguchi T."/>
            <person name="Janes D.E."/>
            <person name="Khan S.Y."/>
            <person name="Kohno S."/>
            <person name="de Koning A.J."/>
            <person name="Lance S.L."/>
            <person name="McCarthy F.M."/>
            <person name="McCormack J.E."/>
            <person name="Merchant M.E."/>
            <person name="Peterson D.G."/>
            <person name="Pollock D.D."/>
            <person name="Pourmand N."/>
            <person name="Raney B.J."/>
            <person name="Roessler K.A."/>
            <person name="Sanford J.R."/>
            <person name="Sawyer R.H."/>
            <person name="Schmidt C.J."/>
            <person name="Triplett E.W."/>
            <person name="Tuberville T.D."/>
            <person name="Venegas-Anaya M."/>
            <person name="Howard J.T."/>
            <person name="Jarvis E.D."/>
            <person name="Guillette L.J.Jr."/>
            <person name="Glenn T.C."/>
            <person name="Green R.E."/>
            <person name="Ray D.A."/>
        </authorList>
    </citation>
    <scope>NUCLEOTIDE SEQUENCE [LARGE SCALE GENOMIC DNA]</scope>
    <source>
        <strain evidence="2">KSC_2009_1</strain>
    </source>
</reference>
<sequence length="109" mass="12040">MLCCDAAKLQKVRGKVSVTSYLPISPPQYHRYTQGRIYPLTLCRLKGRHVLLGEGVEVLLSLSLKSSVDNRGIRSSQKKAGHSSASESEATTLPFIDYWDSTTGLLRDS</sequence>
<comment type="caution">
    <text evidence="2">The sequence shown here is derived from an EMBL/GenBank/DDBJ whole genome shotgun (WGS) entry which is preliminary data.</text>
</comment>
<evidence type="ECO:0000313" key="3">
    <source>
        <dbReference type="Proteomes" id="UP000050525"/>
    </source>
</evidence>
<dbReference type="EMBL" id="AKHW03005656">
    <property type="protein sequence ID" value="KYO26201.1"/>
    <property type="molecule type" value="Genomic_DNA"/>
</dbReference>
<evidence type="ECO:0000256" key="1">
    <source>
        <dbReference type="SAM" id="MobiDB-lite"/>
    </source>
</evidence>
<proteinExistence type="predicted"/>
<keyword evidence="3" id="KW-1185">Reference proteome</keyword>
<dbReference type="AlphaFoldDB" id="A0A151MNR9"/>
<evidence type="ECO:0000313" key="2">
    <source>
        <dbReference type="EMBL" id="KYO26201.1"/>
    </source>
</evidence>
<name>A0A151MNR9_ALLMI</name>